<reference evidence="1" key="1">
    <citation type="submission" date="2014-09" db="EMBL/GenBank/DDBJ databases">
        <authorList>
            <person name="Magalhaes I.L.F."/>
            <person name="Oliveira U."/>
            <person name="Santos F.R."/>
            <person name="Vidigal T.H.D.A."/>
            <person name="Brescovit A.D."/>
            <person name="Santos A.J."/>
        </authorList>
    </citation>
    <scope>NUCLEOTIDE SEQUENCE</scope>
    <source>
        <tissue evidence="1">Shoot tissue taken approximately 20 cm above the soil surface</tissue>
    </source>
</reference>
<proteinExistence type="predicted"/>
<organism evidence="1">
    <name type="scientific">Arundo donax</name>
    <name type="common">Giant reed</name>
    <name type="synonym">Donax arundinaceus</name>
    <dbReference type="NCBI Taxonomy" id="35708"/>
    <lineage>
        <taxon>Eukaryota</taxon>
        <taxon>Viridiplantae</taxon>
        <taxon>Streptophyta</taxon>
        <taxon>Embryophyta</taxon>
        <taxon>Tracheophyta</taxon>
        <taxon>Spermatophyta</taxon>
        <taxon>Magnoliopsida</taxon>
        <taxon>Liliopsida</taxon>
        <taxon>Poales</taxon>
        <taxon>Poaceae</taxon>
        <taxon>PACMAD clade</taxon>
        <taxon>Arundinoideae</taxon>
        <taxon>Arundineae</taxon>
        <taxon>Arundo</taxon>
    </lineage>
</organism>
<reference evidence="1" key="2">
    <citation type="journal article" date="2015" name="Data Brief">
        <title>Shoot transcriptome of the giant reed, Arundo donax.</title>
        <authorList>
            <person name="Barrero R.A."/>
            <person name="Guerrero F.D."/>
            <person name="Moolhuijzen P."/>
            <person name="Goolsby J.A."/>
            <person name="Tidwell J."/>
            <person name="Bellgard S.E."/>
            <person name="Bellgard M.I."/>
        </authorList>
    </citation>
    <scope>NUCLEOTIDE SEQUENCE</scope>
    <source>
        <tissue evidence="1">Shoot tissue taken approximately 20 cm above the soil surface</tissue>
    </source>
</reference>
<dbReference type="EMBL" id="GBRH01171410">
    <property type="protein sequence ID" value="JAE26486.1"/>
    <property type="molecule type" value="Transcribed_RNA"/>
</dbReference>
<name>A0A0A9GVA0_ARUDO</name>
<evidence type="ECO:0000313" key="1">
    <source>
        <dbReference type="EMBL" id="JAE26486.1"/>
    </source>
</evidence>
<dbReference type="AlphaFoldDB" id="A0A0A9GVA0"/>
<accession>A0A0A9GVA0</accession>
<sequence>MIFELFALDILSVEFSYKLILQFFLKLLHHDKSCAYSSAW</sequence>
<protein>
    <submittedName>
        <fullName evidence="1">Uncharacterized protein</fullName>
    </submittedName>
</protein>